<dbReference type="Pfam" id="PF13241">
    <property type="entry name" value="NAD_binding_7"/>
    <property type="match status" value="1"/>
</dbReference>
<evidence type="ECO:0000256" key="11">
    <source>
        <dbReference type="ARBA" id="ARBA00055636"/>
    </source>
</evidence>
<dbReference type="InterPro" id="IPR035996">
    <property type="entry name" value="4pyrrol_Methylase_sf"/>
</dbReference>
<comment type="function">
    <text evidence="11">Siroheme synthase involved in methionine biosynthesis.</text>
</comment>
<evidence type="ECO:0008006" key="17">
    <source>
        <dbReference type="Google" id="ProtNLM"/>
    </source>
</evidence>
<dbReference type="PIRSF" id="PIRSF036555">
    <property type="entry name" value="SUMT_yeast"/>
    <property type="match status" value="1"/>
</dbReference>
<dbReference type="GO" id="GO:0019354">
    <property type="term" value="P:siroheme biosynthetic process"/>
    <property type="evidence" value="ECO:0007669"/>
    <property type="project" value="EnsemblFungi"/>
</dbReference>
<feature type="domain" description="Siroheme synthase central" evidence="14">
    <location>
        <begin position="131"/>
        <end position="155"/>
    </location>
</feature>
<evidence type="ECO:0000256" key="1">
    <source>
        <dbReference type="ARBA" id="ARBA00005879"/>
    </source>
</evidence>
<dbReference type="PANTHER" id="PTHR45790">
    <property type="entry name" value="SIROHEME SYNTHASE-RELATED"/>
    <property type="match status" value="1"/>
</dbReference>
<evidence type="ECO:0000256" key="6">
    <source>
        <dbReference type="ARBA" id="ARBA00023002"/>
    </source>
</evidence>
<dbReference type="GO" id="GO:0032259">
    <property type="term" value="P:methylation"/>
    <property type="evidence" value="ECO:0007669"/>
    <property type="project" value="UniProtKB-KW"/>
</dbReference>
<evidence type="ECO:0000256" key="9">
    <source>
        <dbReference type="ARBA" id="ARBA00023244"/>
    </source>
</evidence>
<comment type="similarity">
    <text evidence="1 12">Belongs to the precorrin methyltransferase family.</text>
</comment>
<dbReference type="GO" id="GO:0000103">
    <property type="term" value="P:sulfate assimilation"/>
    <property type="evidence" value="ECO:0007669"/>
    <property type="project" value="InterPro"/>
</dbReference>
<dbReference type="Pfam" id="PF00590">
    <property type="entry name" value="TP_methylase"/>
    <property type="match status" value="1"/>
</dbReference>
<dbReference type="Proteomes" id="UP000094112">
    <property type="component" value="Unassembled WGS sequence"/>
</dbReference>
<dbReference type="CDD" id="cd11642">
    <property type="entry name" value="SUMT"/>
    <property type="match status" value="1"/>
</dbReference>
<dbReference type="InterPro" id="IPR012066">
    <property type="entry name" value="Met1_fungi"/>
</dbReference>
<evidence type="ECO:0000313" key="15">
    <source>
        <dbReference type="EMBL" id="ODQ56951.1"/>
    </source>
</evidence>
<organism evidence="15 16">
    <name type="scientific">Wickerhamomyces anomalus (strain ATCC 58044 / CBS 1984 / NCYC 433 / NRRL Y-366-8)</name>
    <name type="common">Yeast</name>
    <name type="synonym">Hansenula anomala</name>
    <dbReference type="NCBI Taxonomy" id="683960"/>
    <lineage>
        <taxon>Eukaryota</taxon>
        <taxon>Fungi</taxon>
        <taxon>Dikarya</taxon>
        <taxon>Ascomycota</taxon>
        <taxon>Saccharomycotina</taxon>
        <taxon>Saccharomycetes</taxon>
        <taxon>Phaffomycetales</taxon>
        <taxon>Wickerhamomycetaceae</taxon>
        <taxon>Wickerhamomyces</taxon>
    </lineage>
</organism>
<comment type="catalytic activity">
    <reaction evidence="10">
        <text>uroporphyrinogen III + 2 S-adenosyl-L-methionine = precorrin-2 + 2 S-adenosyl-L-homocysteine + H(+)</text>
        <dbReference type="Rhea" id="RHEA:32459"/>
        <dbReference type="ChEBI" id="CHEBI:15378"/>
        <dbReference type="ChEBI" id="CHEBI:57308"/>
        <dbReference type="ChEBI" id="CHEBI:57856"/>
        <dbReference type="ChEBI" id="CHEBI:58827"/>
        <dbReference type="ChEBI" id="CHEBI:59789"/>
        <dbReference type="EC" id="2.1.1.107"/>
    </reaction>
</comment>
<keyword evidence="16" id="KW-1185">Reference proteome</keyword>
<keyword evidence="3" id="KW-0028">Amino-acid biosynthesis</keyword>
<evidence type="ECO:0000259" key="13">
    <source>
        <dbReference type="Pfam" id="PF00590"/>
    </source>
</evidence>
<dbReference type="InterPro" id="IPR014776">
    <property type="entry name" value="4pyrrole_Mease_sub2"/>
</dbReference>
<dbReference type="AlphaFoldDB" id="A0A1E3NUT4"/>
<dbReference type="Gene3D" id="3.40.50.720">
    <property type="entry name" value="NAD(P)-binding Rossmann-like Domain"/>
    <property type="match status" value="1"/>
</dbReference>
<dbReference type="InterPro" id="IPR050161">
    <property type="entry name" value="Siro_Cobalamin_biosynth"/>
</dbReference>
<proteinExistence type="inferred from homology"/>
<evidence type="ECO:0000256" key="8">
    <source>
        <dbReference type="ARBA" id="ARBA00023167"/>
    </source>
</evidence>
<reference evidence="15 16" key="1">
    <citation type="journal article" date="2016" name="Proc. Natl. Acad. Sci. U.S.A.">
        <title>Comparative genomics of biotechnologically important yeasts.</title>
        <authorList>
            <person name="Riley R."/>
            <person name="Haridas S."/>
            <person name="Wolfe K.H."/>
            <person name="Lopes M.R."/>
            <person name="Hittinger C.T."/>
            <person name="Goeker M."/>
            <person name="Salamov A.A."/>
            <person name="Wisecaver J.H."/>
            <person name="Long T.M."/>
            <person name="Calvey C.H."/>
            <person name="Aerts A.L."/>
            <person name="Barry K.W."/>
            <person name="Choi C."/>
            <person name="Clum A."/>
            <person name="Coughlan A.Y."/>
            <person name="Deshpande S."/>
            <person name="Douglass A.P."/>
            <person name="Hanson S.J."/>
            <person name="Klenk H.-P."/>
            <person name="LaButti K.M."/>
            <person name="Lapidus A."/>
            <person name="Lindquist E.A."/>
            <person name="Lipzen A.M."/>
            <person name="Meier-Kolthoff J.P."/>
            <person name="Ohm R.A."/>
            <person name="Otillar R.P."/>
            <person name="Pangilinan J.L."/>
            <person name="Peng Y."/>
            <person name="Rokas A."/>
            <person name="Rosa C.A."/>
            <person name="Scheuner C."/>
            <person name="Sibirny A.A."/>
            <person name="Slot J.C."/>
            <person name="Stielow J.B."/>
            <person name="Sun H."/>
            <person name="Kurtzman C.P."/>
            <person name="Blackwell M."/>
            <person name="Grigoriev I.V."/>
            <person name="Jeffries T.W."/>
        </authorList>
    </citation>
    <scope>NUCLEOTIDE SEQUENCE [LARGE SCALE GENOMIC DNA]</scope>
    <source>
        <strain evidence="16">ATCC 58044 / CBS 1984 / NCYC 433 / NRRL Y-366-8</strain>
    </source>
</reference>
<evidence type="ECO:0000256" key="3">
    <source>
        <dbReference type="ARBA" id="ARBA00022605"/>
    </source>
</evidence>
<dbReference type="EMBL" id="KV454214">
    <property type="protein sequence ID" value="ODQ56951.1"/>
    <property type="molecule type" value="Genomic_DNA"/>
</dbReference>
<evidence type="ECO:0000256" key="4">
    <source>
        <dbReference type="ARBA" id="ARBA00022679"/>
    </source>
</evidence>
<keyword evidence="7" id="KW-0520">NAD</keyword>
<dbReference type="InterPro" id="IPR000878">
    <property type="entry name" value="4pyrrol_Mease"/>
</dbReference>
<keyword evidence="2 12" id="KW-0489">Methyltransferase</keyword>
<dbReference type="NCBIfam" id="TIGR01469">
    <property type="entry name" value="cobA_cysG_Cterm"/>
    <property type="match status" value="1"/>
</dbReference>
<name>A0A1E3NUT4_WICAA</name>
<dbReference type="GO" id="GO:0016491">
    <property type="term" value="F:oxidoreductase activity"/>
    <property type="evidence" value="ECO:0007669"/>
    <property type="project" value="UniProtKB-KW"/>
</dbReference>
<feature type="domain" description="Tetrapyrrole methylase" evidence="13">
    <location>
        <begin position="246"/>
        <end position="453"/>
    </location>
</feature>
<dbReference type="InterPro" id="IPR014777">
    <property type="entry name" value="4pyrrole_Mease_sub1"/>
</dbReference>
<sequence>MKLLSAVDCEEEIHLIIGALGGNITYQRALKSIQVGAEPLLVHDADVIDANLQNLVEQGKLQWIQKKFEMDDLQKLGRLEVDSVVDKVFVIESNIKQEIYQVCKKLRIPINTYQSQNLSTFTLLSTYNSNDLQIGVTTSGMGCNLSSRIKREIVKSLPSNIDEIVSNIGSLRRELIKEDGEDFEYSNEMVYEFAMTKEDKFLRRSRWLTQMIEYYPLSKLSSISISDFHQQKKITNYSKFTKKGSITLVGSGPGSISCLTIGALNAIKTCDLILLDKLIPQEILDLIPNSTQQFIAKKFPGNAEAAQQELYDLAMDGFQKGLKVVRLKQGDPFIYGRGGEEVLYFKSKGIKADVLPGLTSALTAPLFGGIPATHRGVTDKVLLCTGTGSKGSTSDVPDYDSKRTTIFLMAIHRLENLVGEMLNKKWDCNVPCCVIEKASSADQRIVRSQLKDIVGVMTQLGSRPPGLLVVGWSCGVLESRYEIVDGVTNPDNEEFGGVTNMIRKCI</sequence>
<keyword evidence="4 12" id="KW-0808">Transferase</keyword>
<dbReference type="Gene3D" id="3.40.1010.10">
    <property type="entry name" value="Cobalt-precorrin-4 Transmethylase, Domain 1"/>
    <property type="match status" value="1"/>
</dbReference>
<dbReference type="FunFam" id="3.30.950.10:FF:000005">
    <property type="entry name" value="Uroporphyrin-III c-methyltransferase, putative"/>
    <property type="match status" value="1"/>
</dbReference>
<dbReference type="STRING" id="683960.A0A1E3NUT4"/>
<evidence type="ECO:0000256" key="2">
    <source>
        <dbReference type="ARBA" id="ARBA00022603"/>
    </source>
</evidence>
<keyword evidence="5" id="KW-0949">S-adenosyl-L-methionine</keyword>
<dbReference type="GO" id="GO:0004851">
    <property type="term" value="F:uroporphyrin-III C-methyltransferase activity"/>
    <property type="evidence" value="ECO:0007669"/>
    <property type="project" value="UniProtKB-EC"/>
</dbReference>
<evidence type="ECO:0000256" key="5">
    <source>
        <dbReference type="ARBA" id="ARBA00022691"/>
    </source>
</evidence>
<dbReference type="InterPro" id="IPR006366">
    <property type="entry name" value="CobA/CysG_C"/>
</dbReference>
<accession>A0A1E3NUT4</accession>
<evidence type="ECO:0000259" key="14">
    <source>
        <dbReference type="Pfam" id="PF14824"/>
    </source>
</evidence>
<dbReference type="FunFam" id="3.40.1010.10:FF:000006">
    <property type="entry name" value="Siroheme synthase, putative"/>
    <property type="match status" value="1"/>
</dbReference>
<dbReference type="OrthoDB" id="508204at2759"/>
<keyword evidence="6" id="KW-0560">Oxidoreductase</keyword>
<evidence type="ECO:0000256" key="7">
    <source>
        <dbReference type="ARBA" id="ARBA00023027"/>
    </source>
</evidence>
<evidence type="ECO:0000256" key="12">
    <source>
        <dbReference type="RuleBase" id="RU003960"/>
    </source>
</evidence>
<gene>
    <name evidence="15" type="ORF">WICANDRAFT_36369</name>
</gene>
<dbReference type="GeneID" id="30199672"/>
<dbReference type="SUPFAM" id="SSF75615">
    <property type="entry name" value="Siroheme synthase middle domains-like"/>
    <property type="match status" value="1"/>
</dbReference>
<dbReference type="RefSeq" id="XP_019036158.1">
    <property type="nucleotide sequence ID" value="XM_019182426.1"/>
</dbReference>
<dbReference type="PROSITE" id="PS00840">
    <property type="entry name" value="SUMT_2"/>
    <property type="match status" value="1"/>
</dbReference>
<evidence type="ECO:0000313" key="16">
    <source>
        <dbReference type="Proteomes" id="UP000094112"/>
    </source>
</evidence>
<dbReference type="InterPro" id="IPR003043">
    <property type="entry name" value="Uropor_MeTrfase_CS"/>
</dbReference>
<dbReference type="Pfam" id="PF14824">
    <property type="entry name" value="Sirohm_synth_M"/>
    <property type="match status" value="1"/>
</dbReference>
<dbReference type="GO" id="GO:0009086">
    <property type="term" value="P:methionine biosynthetic process"/>
    <property type="evidence" value="ECO:0007669"/>
    <property type="project" value="UniProtKB-KW"/>
</dbReference>
<protein>
    <recommendedName>
        <fullName evidence="17">Tetrapyrrole methylase domain-containing protein</fullName>
    </recommendedName>
</protein>
<evidence type="ECO:0000256" key="10">
    <source>
        <dbReference type="ARBA" id="ARBA00052360"/>
    </source>
</evidence>
<dbReference type="InterPro" id="IPR028281">
    <property type="entry name" value="Sirohaem_synthase_central"/>
</dbReference>
<dbReference type="SUPFAM" id="SSF53790">
    <property type="entry name" value="Tetrapyrrole methylase"/>
    <property type="match status" value="1"/>
</dbReference>
<dbReference type="Gene3D" id="3.30.950.10">
    <property type="entry name" value="Methyltransferase, Cobalt-precorrin-4 Transmethylase, Domain 2"/>
    <property type="match status" value="1"/>
</dbReference>
<keyword evidence="8" id="KW-0486">Methionine biosynthesis</keyword>
<dbReference type="PANTHER" id="PTHR45790:SF6">
    <property type="entry name" value="UROPORPHYRINOGEN-III C-METHYLTRANSFERASE"/>
    <property type="match status" value="1"/>
</dbReference>
<keyword evidence="9" id="KW-0627">Porphyrin biosynthesis</keyword>